<evidence type="ECO:0000256" key="2">
    <source>
        <dbReference type="ARBA" id="ARBA00007400"/>
    </source>
</evidence>
<reference evidence="11 12" key="1">
    <citation type="submission" date="2019-01" db="EMBL/GenBank/DDBJ databases">
        <title>Draft genome sequences of the type strains of six Macrococcus species.</title>
        <authorList>
            <person name="Mazhar S."/>
            <person name="Altermann E."/>
            <person name="Hill C."/>
            <person name="Mcauliffe O."/>
        </authorList>
    </citation>
    <scope>NUCLEOTIDE SEQUENCE [LARGE SCALE GENOMIC DNA]</scope>
    <source>
        <strain evidence="11 12">ATCC 51825</strain>
    </source>
</reference>
<keyword evidence="3" id="KW-1003">Cell membrane</keyword>
<feature type="transmembrane region" description="Helical" evidence="9">
    <location>
        <begin position="141"/>
        <end position="162"/>
    </location>
</feature>
<feature type="transmembrane region" description="Helical" evidence="9">
    <location>
        <begin position="329"/>
        <end position="349"/>
    </location>
</feature>
<accession>A0A4R6BZW2</accession>
<dbReference type="OrthoDB" id="9796461at2"/>
<feature type="transmembrane region" description="Helical" evidence="9">
    <location>
        <begin position="204"/>
        <end position="222"/>
    </location>
</feature>
<dbReference type="CDD" id="cd01840">
    <property type="entry name" value="SGNH_hydrolase_yrhL_like"/>
    <property type="match status" value="1"/>
</dbReference>
<dbReference type="Pfam" id="PF01757">
    <property type="entry name" value="Acyl_transf_3"/>
    <property type="match status" value="1"/>
</dbReference>
<dbReference type="InterPro" id="IPR050879">
    <property type="entry name" value="Acyltransferase_3"/>
</dbReference>
<dbReference type="Gene3D" id="3.40.50.1110">
    <property type="entry name" value="SGNH hydrolase"/>
    <property type="match status" value="1"/>
</dbReference>
<dbReference type="RefSeq" id="WP_133451737.1">
    <property type="nucleotide sequence ID" value="NZ_SCWF01000005.1"/>
</dbReference>
<evidence type="ECO:0000256" key="4">
    <source>
        <dbReference type="ARBA" id="ARBA00022679"/>
    </source>
</evidence>
<comment type="similarity">
    <text evidence="2">Belongs to the acyltransferase 3 family.</text>
</comment>
<feature type="transmembrane region" description="Helical" evidence="9">
    <location>
        <begin position="37"/>
        <end position="58"/>
    </location>
</feature>
<keyword evidence="5 9" id="KW-0812">Transmembrane</keyword>
<dbReference type="AlphaFoldDB" id="A0A4R6BZW2"/>
<feature type="transmembrane region" description="Helical" evidence="9">
    <location>
        <begin position="79"/>
        <end position="99"/>
    </location>
</feature>
<keyword evidence="7 9" id="KW-0472">Membrane</keyword>
<dbReference type="SUPFAM" id="SSF52266">
    <property type="entry name" value="SGNH hydrolase"/>
    <property type="match status" value="1"/>
</dbReference>
<keyword evidence="8" id="KW-0012">Acyltransferase</keyword>
<protein>
    <submittedName>
        <fullName evidence="11">Acetyltransferase</fullName>
    </submittedName>
</protein>
<evidence type="ECO:0000256" key="6">
    <source>
        <dbReference type="ARBA" id="ARBA00022989"/>
    </source>
</evidence>
<feature type="transmembrane region" description="Helical" evidence="9">
    <location>
        <begin position="290"/>
        <end position="309"/>
    </location>
</feature>
<feature type="transmembrane region" description="Helical" evidence="9">
    <location>
        <begin position="12"/>
        <end position="31"/>
    </location>
</feature>
<evidence type="ECO:0000259" key="10">
    <source>
        <dbReference type="Pfam" id="PF01757"/>
    </source>
</evidence>
<dbReference type="GO" id="GO:0016747">
    <property type="term" value="F:acyltransferase activity, transferring groups other than amino-acyl groups"/>
    <property type="evidence" value="ECO:0007669"/>
    <property type="project" value="InterPro"/>
</dbReference>
<dbReference type="PANTHER" id="PTHR23028">
    <property type="entry name" value="ACETYLTRANSFERASE"/>
    <property type="match status" value="1"/>
</dbReference>
<evidence type="ECO:0000256" key="1">
    <source>
        <dbReference type="ARBA" id="ARBA00004651"/>
    </source>
</evidence>
<keyword evidence="6 9" id="KW-1133">Transmembrane helix</keyword>
<keyword evidence="12" id="KW-1185">Reference proteome</keyword>
<sequence>MTSMKKETHYLPGLDGLRAIAVMAIIIFHLNPKFLPGGFLGVDTFFIISGYLITMILLKEYRETGSINLFKFYTKRIKRLFPAILFLLVTLFAYCLLFEQSILHQLKKDIIAAFFYVSNWWYIYDKVDYFQALEPRPLQHLWSLAIEEQFYIFFPLILLLFLKKFSRRTAMIAFTVVAIISAIWMAILYQPGMQVSRLYFGTDTRLQTMLLGVLLAFFWPAFRLKREVPPAMRLTISAIGLINFVILLISFTQITEATGFLYNGGFFILGLITISTIASSVHPGSMLKQLLSLPFLTYIGRLSYSLYLWHFPVIVMVEHHFVKGQAPFYAYIIEITLTLLFAWFSYEFIETPFRREGFSYFKPSRLKTRWPVVLMLLALVGFSGYSFVQTDTAEAPKVYTTQTMGSVTSPKLLGPVSWTDEDNSGNDTQYEAKQYISPLFIGDSVLVDINQQLKEIYPNATIDGEIGRSIYKAIPLADQYSYLNKKDQIVVLGIGTNGDFEEVQLETLLAKFDKAKVYLVTARVPLSYESHVNELMKEAAEKHKNVQVIDWYAVSSNHTEYFAPDGIHLEYPGIQAMIKLFNDSIK</sequence>
<dbReference type="GO" id="GO:0009103">
    <property type="term" value="P:lipopolysaccharide biosynthetic process"/>
    <property type="evidence" value="ECO:0007669"/>
    <property type="project" value="TreeGrafter"/>
</dbReference>
<evidence type="ECO:0000313" key="11">
    <source>
        <dbReference type="EMBL" id="TDM14197.1"/>
    </source>
</evidence>
<comment type="subcellular location">
    <subcellularLocation>
        <location evidence="1">Cell membrane</location>
        <topology evidence="1">Multi-pass membrane protein</topology>
    </subcellularLocation>
</comment>
<feature type="domain" description="Acyltransferase 3" evidence="10">
    <location>
        <begin position="12"/>
        <end position="346"/>
    </location>
</feature>
<feature type="transmembrane region" description="Helical" evidence="9">
    <location>
        <begin position="169"/>
        <end position="189"/>
    </location>
</feature>
<evidence type="ECO:0000313" key="12">
    <source>
        <dbReference type="Proteomes" id="UP000294843"/>
    </source>
</evidence>
<evidence type="ECO:0000256" key="8">
    <source>
        <dbReference type="ARBA" id="ARBA00023315"/>
    </source>
</evidence>
<feature type="transmembrane region" description="Helical" evidence="9">
    <location>
        <begin position="370"/>
        <end position="388"/>
    </location>
</feature>
<evidence type="ECO:0000256" key="5">
    <source>
        <dbReference type="ARBA" id="ARBA00022692"/>
    </source>
</evidence>
<dbReference type="Proteomes" id="UP000294843">
    <property type="component" value="Unassembled WGS sequence"/>
</dbReference>
<dbReference type="PANTHER" id="PTHR23028:SF53">
    <property type="entry name" value="ACYL_TRANSF_3 DOMAIN-CONTAINING PROTEIN"/>
    <property type="match status" value="1"/>
</dbReference>
<keyword evidence="4 11" id="KW-0808">Transferase</keyword>
<dbReference type="InterPro" id="IPR036514">
    <property type="entry name" value="SGNH_hydro_sf"/>
</dbReference>
<evidence type="ECO:0000256" key="7">
    <source>
        <dbReference type="ARBA" id="ARBA00023136"/>
    </source>
</evidence>
<dbReference type="GO" id="GO:0005886">
    <property type="term" value="C:plasma membrane"/>
    <property type="evidence" value="ECO:0007669"/>
    <property type="project" value="UniProtKB-SubCell"/>
</dbReference>
<organism evidence="11 12">
    <name type="scientific">Macrococcus bovicus</name>
    <dbReference type="NCBI Taxonomy" id="69968"/>
    <lineage>
        <taxon>Bacteria</taxon>
        <taxon>Bacillati</taxon>
        <taxon>Bacillota</taxon>
        <taxon>Bacilli</taxon>
        <taxon>Bacillales</taxon>
        <taxon>Staphylococcaceae</taxon>
        <taxon>Macrococcus</taxon>
    </lineage>
</organism>
<dbReference type="EMBL" id="SCWF01000005">
    <property type="protein sequence ID" value="TDM14197.1"/>
    <property type="molecule type" value="Genomic_DNA"/>
</dbReference>
<gene>
    <name evidence="11" type="ORF">ERX55_06390</name>
</gene>
<evidence type="ECO:0000256" key="3">
    <source>
        <dbReference type="ARBA" id="ARBA00022475"/>
    </source>
</evidence>
<proteinExistence type="inferred from homology"/>
<feature type="transmembrane region" description="Helical" evidence="9">
    <location>
        <begin position="260"/>
        <end position="278"/>
    </location>
</feature>
<name>A0A4R6BZW2_9STAP</name>
<comment type="caution">
    <text evidence="11">The sequence shown here is derived from an EMBL/GenBank/DDBJ whole genome shotgun (WGS) entry which is preliminary data.</text>
</comment>
<evidence type="ECO:0000256" key="9">
    <source>
        <dbReference type="SAM" id="Phobius"/>
    </source>
</evidence>
<feature type="transmembrane region" description="Helical" evidence="9">
    <location>
        <begin position="234"/>
        <end position="254"/>
    </location>
</feature>
<dbReference type="InterPro" id="IPR002656">
    <property type="entry name" value="Acyl_transf_3_dom"/>
</dbReference>